<reference evidence="4 5" key="1">
    <citation type="submission" date="2021-04" db="EMBL/GenBank/DDBJ databases">
        <authorList>
            <person name="De Guttry C."/>
            <person name="Zahm M."/>
            <person name="Klopp C."/>
            <person name="Cabau C."/>
            <person name="Louis A."/>
            <person name="Berthelot C."/>
            <person name="Parey E."/>
            <person name="Roest Crollius H."/>
            <person name="Montfort J."/>
            <person name="Robinson-Rechavi M."/>
            <person name="Bucao C."/>
            <person name="Bouchez O."/>
            <person name="Gislard M."/>
            <person name="Lluch J."/>
            <person name="Milhes M."/>
            <person name="Lampietro C."/>
            <person name="Lopez Roques C."/>
            <person name="Donnadieu C."/>
            <person name="Braasch I."/>
            <person name="Desvignes T."/>
            <person name="Postlethwait J."/>
            <person name="Bobe J."/>
            <person name="Wedekind C."/>
            <person name="Guiguen Y."/>
        </authorList>
    </citation>
    <scope>NUCLEOTIDE SEQUENCE [LARGE SCALE GENOMIC DNA]</scope>
    <source>
        <strain evidence="4">Cs_M1</strain>
        <tissue evidence="4">Blood</tissue>
    </source>
</reference>
<feature type="region of interest" description="Disordered" evidence="3">
    <location>
        <begin position="343"/>
        <end position="377"/>
    </location>
</feature>
<dbReference type="PANTHER" id="PTHR46147:SF3">
    <property type="entry name" value="HISTONE-LYSINE N-METHYLTRANSFERASE ASH1"/>
    <property type="match status" value="1"/>
</dbReference>
<evidence type="ECO:0000256" key="1">
    <source>
        <dbReference type="ARBA" id="ARBA00004123"/>
    </source>
</evidence>
<feature type="region of interest" description="Disordered" evidence="3">
    <location>
        <begin position="421"/>
        <end position="522"/>
    </location>
</feature>
<feature type="compositionally biased region" description="Polar residues" evidence="3">
    <location>
        <begin position="103"/>
        <end position="125"/>
    </location>
</feature>
<feature type="compositionally biased region" description="Low complexity" evidence="3">
    <location>
        <begin position="139"/>
        <end position="165"/>
    </location>
</feature>
<feature type="region of interest" description="Disordered" evidence="3">
    <location>
        <begin position="268"/>
        <end position="287"/>
    </location>
</feature>
<keyword evidence="2" id="KW-0539">Nucleus</keyword>
<keyword evidence="5" id="KW-1185">Reference proteome</keyword>
<feature type="compositionally biased region" description="Polar residues" evidence="3">
    <location>
        <begin position="480"/>
        <end position="490"/>
    </location>
</feature>
<gene>
    <name evidence="4" type="ORF">J4Q44_G00024920</name>
</gene>
<feature type="region of interest" description="Disordered" evidence="3">
    <location>
        <begin position="1"/>
        <end position="262"/>
    </location>
</feature>
<evidence type="ECO:0000256" key="3">
    <source>
        <dbReference type="SAM" id="MobiDB-lite"/>
    </source>
</evidence>
<proteinExistence type="predicted"/>
<dbReference type="GO" id="GO:0006355">
    <property type="term" value="P:regulation of DNA-templated transcription"/>
    <property type="evidence" value="ECO:0007669"/>
    <property type="project" value="TreeGrafter"/>
</dbReference>
<evidence type="ECO:0000256" key="2">
    <source>
        <dbReference type="ARBA" id="ARBA00023242"/>
    </source>
</evidence>
<comment type="subcellular location">
    <subcellularLocation>
        <location evidence="1">Nucleus</location>
    </subcellularLocation>
</comment>
<organism evidence="4 5">
    <name type="scientific">Coregonus suidteri</name>
    <dbReference type="NCBI Taxonomy" id="861788"/>
    <lineage>
        <taxon>Eukaryota</taxon>
        <taxon>Metazoa</taxon>
        <taxon>Chordata</taxon>
        <taxon>Craniata</taxon>
        <taxon>Vertebrata</taxon>
        <taxon>Euteleostomi</taxon>
        <taxon>Actinopterygii</taxon>
        <taxon>Neopterygii</taxon>
        <taxon>Teleostei</taxon>
        <taxon>Protacanthopterygii</taxon>
        <taxon>Salmoniformes</taxon>
        <taxon>Salmonidae</taxon>
        <taxon>Coregoninae</taxon>
        <taxon>Coregonus</taxon>
    </lineage>
</organism>
<dbReference type="AlphaFoldDB" id="A0AAN8MGS0"/>
<feature type="compositionally biased region" description="Basic residues" evidence="3">
    <location>
        <begin position="193"/>
        <end position="203"/>
    </location>
</feature>
<feature type="compositionally biased region" description="Basic and acidic residues" evidence="3">
    <location>
        <begin position="491"/>
        <end position="512"/>
    </location>
</feature>
<feature type="compositionally biased region" description="Basic and acidic residues" evidence="3">
    <location>
        <begin position="421"/>
        <end position="435"/>
    </location>
</feature>
<dbReference type="GO" id="GO:0042800">
    <property type="term" value="F:histone H3K4 methyltransferase activity"/>
    <property type="evidence" value="ECO:0007669"/>
    <property type="project" value="TreeGrafter"/>
</dbReference>
<feature type="compositionally biased region" description="Polar residues" evidence="3">
    <location>
        <begin position="236"/>
        <end position="254"/>
    </location>
</feature>
<feature type="compositionally biased region" description="Polar residues" evidence="3">
    <location>
        <begin position="441"/>
        <end position="451"/>
    </location>
</feature>
<feature type="compositionally biased region" description="Pro residues" evidence="3">
    <location>
        <begin position="10"/>
        <end position="27"/>
    </location>
</feature>
<sequence length="522" mass="58342">MDQRAKGGPSLPPPSTPPLLLPAPPQQYPEKEGRDGSHSQARERSCTEGNVRLRIGVQTAKRIKKPPRTLEGYEYKPTIRTYQRPGRGAAGRGDQEGRGSGQGNSPQEEGDGEQNQGSDPNTTQTRKIHSSSPPPSSPPSSSSSSSSTAPTTTTPSPANPQTAPAKQTHDQNRNRGSRGGGDTVQEVIEAVIRRQRRRRRKRRRIEEEEKEKGEHPPCLQSSGEGEPVTHTPAICTGQSELSQAPSLTPASQSDKGADQLPRKRFQRAGLYSDDYKTTDPSSQSQLNRERLEYTPGEQDYSLLPAPIHVGKYLRMRRIDFQLPFDVLWLFRHNQLHKEPDVPLTREISSCQPKEKSLSSHQTGVSLPPSPLEEGSSPSKKLFPHLDMEPMTTSDRVFVLKQHVFLLRNWERVSDRQIRLRRGREGEREKEGEKDGGGVSSDVATGDNNSHIMSGRRMVVKKKVVLTSEPLRDPQCPPNPLSTTPHLTQPQNRREEKKQGEEEGQREVRKERLNNILLKLRQA</sequence>
<evidence type="ECO:0000313" key="4">
    <source>
        <dbReference type="EMBL" id="KAK6326847.1"/>
    </source>
</evidence>
<feature type="compositionally biased region" description="Basic and acidic residues" evidence="3">
    <location>
        <begin position="204"/>
        <end position="215"/>
    </location>
</feature>
<protein>
    <submittedName>
        <fullName evidence="4">Uncharacterized protein</fullName>
    </submittedName>
</protein>
<name>A0AAN8MGS0_9TELE</name>
<dbReference type="GO" id="GO:0005654">
    <property type="term" value="C:nucleoplasm"/>
    <property type="evidence" value="ECO:0007669"/>
    <property type="project" value="TreeGrafter"/>
</dbReference>
<feature type="compositionally biased region" description="Basic and acidic residues" evidence="3">
    <location>
        <begin position="29"/>
        <end position="46"/>
    </location>
</feature>
<dbReference type="Proteomes" id="UP001356427">
    <property type="component" value="Unassembled WGS sequence"/>
</dbReference>
<accession>A0AAN8MGS0</accession>
<comment type="caution">
    <text evidence="4">The sequence shown here is derived from an EMBL/GenBank/DDBJ whole genome shotgun (WGS) entry which is preliminary data.</text>
</comment>
<dbReference type="EMBL" id="JAGTTL010000002">
    <property type="protein sequence ID" value="KAK6326847.1"/>
    <property type="molecule type" value="Genomic_DNA"/>
</dbReference>
<evidence type="ECO:0000313" key="5">
    <source>
        <dbReference type="Proteomes" id="UP001356427"/>
    </source>
</evidence>
<dbReference type="PANTHER" id="PTHR46147">
    <property type="entry name" value="HISTONE-LYSINE N-METHYLTRANSFERASE ASH1"/>
    <property type="match status" value="1"/>
</dbReference>